<dbReference type="Proteomes" id="UP000240978">
    <property type="component" value="Unassembled WGS sequence"/>
</dbReference>
<dbReference type="PRINTS" id="PR00368">
    <property type="entry name" value="FADPNR"/>
</dbReference>
<keyword evidence="2" id="KW-0560">Oxidoreductase</keyword>
<feature type="domain" description="FAD/NAD(P)-binding" evidence="3">
    <location>
        <begin position="16"/>
        <end position="293"/>
    </location>
</feature>
<accession>A0A2P8GDE0</accession>
<sequence length="313" mass="33759">MLPAYFYCMKNIQQLDVAIVGGASAGLAAALILGRSIRKTVVFDTGEPRNKPAARAHNVFTRDGVSPLEILHIGREQLKAYPSVTIAQDKVISAAKEEGGFRLETASGESYIARKVILATGVKDILPEIKGIHALWGDKVVHCPYCHGWEMKDTPMALIGNDDMAYHLITTIYNLNKDLTVFTNGQCAFSAEQQAKLQQRGIGLIETPVTAVEDAADGIRLILADGMVHHKHGAYVRAVRMEYHTALAVQLGCELEEAGSVKVDEFQQTTIPGVFAAGDVAHPMFHQVMAAAAGGLKAGGMCNGQMVAEDFEK</sequence>
<dbReference type="SUPFAM" id="SSF51905">
    <property type="entry name" value="FAD/NAD(P)-binding domain"/>
    <property type="match status" value="1"/>
</dbReference>
<dbReference type="InterPro" id="IPR036188">
    <property type="entry name" value="FAD/NAD-bd_sf"/>
</dbReference>
<dbReference type="PANTHER" id="PTHR48105">
    <property type="entry name" value="THIOREDOXIN REDUCTASE 1-RELATED-RELATED"/>
    <property type="match status" value="1"/>
</dbReference>
<keyword evidence="1" id="KW-0285">Flavoprotein</keyword>
<evidence type="ECO:0000256" key="2">
    <source>
        <dbReference type="ARBA" id="ARBA00023002"/>
    </source>
</evidence>
<reference evidence="4 5" key="1">
    <citation type="submission" date="2018-03" db="EMBL/GenBank/DDBJ databases">
        <title>Genomic Encyclopedia of Archaeal and Bacterial Type Strains, Phase II (KMG-II): from individual species to whole genera.</title>
        <authorList>
            <person name="Goeker M."/>
        </authorList>
    </citation>
    <scope>NUCLEOTIDE SEQUENCE [LARGE SCALE GENOMIC DNA]</scope>
    <source>
        <strain evidence="4 5">DSM 18107</strain>
    </source>
</reference>
<name>A0A2P8GDE0_9BACT</name>
<dbReference type="EMBL" id="PYGK01000004">
    <property type="protein sequence ID" value="PSL31988.1"/>
    <property type="molecule type" value="Genomic_DNA"/>
</dbReference>
<comment type="caution">
    <text evidence="4">The sequence shown here is derived from an EMBL/GenBank/DDBJ whole genome shotgun (WGS) entry which is preliminary data.</text>
</comment>
<proteinExistence type="predicted"/>
<dbReference type="Pfam" id="PF07992">
    <property type="entry name" value="Pyr_redox_2"/>
    <property type="match status" value="1"/>
</dbReference>
<evidence type="ECO:0000313" key="4">
    <source>
        <dbReference type="EMBL" id="PSL31988.1"/>
    </source>
</evidence>
<dbReference type="PRINTS" id="PR00469">
    <property type="entry name" value="PNDRDTASEII"/>
</dbReference>
<dbReference type="InterPro" id="IPR023753">
    <property type="entry name" value="FAD/NAD-binding_dom"/>
</dbReference>
<evidence type="ECO:0000259" key="3">
    <source>
        <dbReference type="Pfam" id="PF07992"/>
    </source>
</evidence>
<organism evidence="4 5">
    <name type="scientific">Chitinophaga ginsengisoli</name>
    <dbReference type="NCBI Taxonomy" id="363837"/>
    <lineage>
        <taxon>Bacteria</taxon>
        <taxon>Pseudomonadati</taxon>
        <taxon>Bacteroidota</taxon>
        <taxon>Chitinophagia</taxon>
        <taxon>Chitinophagales</taxon>
        <taxon>Chitinophagaceae</taxon>
        <taxon>Chitinophaga</taxon>
    </lineage>
</organism>
<protein>
    <submittedName>
        <fullName evidence="4">Thioredoxin reductase</fullName>
    </submittedName>
</protein>
<evidence type="ECO:0000313" key="5">
    <source>
        <dbReference type="Proteomes" id="UP000240978"/>
    </source>
</evidence>
<dbReference type="AlphaFoldDB" id="A0A2P8GDE0"/>
<evidence type="ECO:0000256" key="1">
    <source>
        <dbReference type="ARBA" id="ARBA00022630"/>
    </source>
</evidence>
<dbReference type="OrthoDB" id="9806179at2"/>
<dbReference type="InterPro" id="IPR050097">
    <property type="entry name" value="Ferredoxin-NADP_redctase_2"/>
</dbReference>
<dbReference type="GO" id="GO:0016491">
    <property type="term" value="F:oxidoreductase activity"/>
    <property type="evidence" value="ECO:0007669"/>
    <property type="project" value="UniProtKB-KW"/>
</dbReference>
<gene>
    <name evidence="4" type="ORF">CLV42_104289</name>
</gene>
<keyword evidence="5" id="KW-1185">Reference proteome</keyword>
<dbReference type="Gene3D" id="3.50.50.60">
    <property type="entry name" value="FAD/NAD(P)-binding domain"/>
    <property type="match status" value="2"/>
</dbReference>